<dbReference type="PANTHER" id="PTHR30293:SF0">
    <property type="entry name" value="NITROGEN ASSIMILATION REGULATORY PROTEIN NAC"/>
    <property type="match status" value="1"/>
</dbReference>
<dbReference type="PROSITE" id="PS50931">
    <property type="entry name" value="HTH_LYSR"/>
    <property type="match status" value="1"/>
</dbReference>
<keyword evidence="4" id="KW-0010">Activator</keyword>
<keyword evidence="3" id="KW-0238">DNA-binding</keyword>
<comment type="similarity">
    <text evidence="1">Belongs to the LysR transcriptional regulatory family.</text>
</comment>
<dbReference type="SUPFAM" id="SSF53850">
    <property type="entry name" value="Periplasmic binding protein-like II"/>
    <property type="match status" value="1"/>
</dbReference>
<accession>A0A437JXC6</accession>
<evidence type="ECO:0000313" key="8">
    <source>
        <dbReference type="Proteomes" id="UP000288178"/>
    </source>
</evidence>
<dbReference type="InterPro" id="IPR036390">
    <property type="entry name" value="WH_DNA-bd_sf"/>
</dbReference>
<keyword evidence="5" id="KW-0804">Transcription</keyword>
<dbReference type="OrthoDB" id="8587114at2"/>
<dbReference type="InterPro" id="IPR005119">
    <property type="entry name" value="LysR_subst-bd"/>
</dbReference>
<evidence type="ECO:0000256" key="1">
    <source>
        <dbReference type="ARBA" id="ARBA00009437"/>
    </source>
</evidence>
<comment type="caution">
    <text evidence="7">The sequence shown here is derived from an EMBL/GenBank/DDBJ whole genome shotgun (WGS) entry which is preliminary data.</text>
</comment>
<dbReference type="Proteomes" id="UP000288178">
    <property type="component" value="Unassembled WGS sequence"/>
</dbReference>
<dbReference type="FunFam" id="1.10.10.10:FF:000001">
    <property type="entry name" value="LysR family transcriptional regulator"/>
    <property type="match status" value="1"/>
</dbReference>
<dbReference type="Gene3D" id="1.10.10.10">
    <property type="entry name" value="Winged helix-like DNA-binding domain superfamily/Winged helix DNA-binding domain"/>
    <property type="match status" value="1"/>
</dbReference>
<dbReference type="GO" id="GO:0003700">
    <property type="term" value="F:DNA-binding transcription factor activity"/>
    <property type="evidence" value="ECO:0007669"/>
    <property type="project" value="InterPro"/>
</dbReference>
<evidence type="ECO:0000256" key="2">
    <source>
        <dbReference type="ARBA" id="ARBA00023015"/>
    </source>
</evidence>
<dbReference type="Gene3D" id="3.40.190.290">
    <property type="match status" value="1"/>
</dbReference>
<dbReference type="SUPFAM" id="SSF46785">
    <property type="entry name" value="Winged helix' DNA-binding domain"/>
    <property type="match status" value="1"/>
</dbReference>
<dbReference type="RefSeq" id="WP_128197534.1">
    <property type="nucleotide sequence ID" value="NZ_SACT01000002.1"/>
</dbReference>
<evidence type="ECO:0000256" key="3">
    <source>
        <dbReference type="ARBA" id="ARBA00023125"/>
    </source>
</evidence>
<dbReference type="InterPro" id="IPR000847">
    <property type="entry name" value="LysR_HTH_N"/>
</dbReference>
<dbReference type="EMBL" id="SACT01000002">
    <property type="protein sequence ID" value="RVT52341.1"/>
    <property type="molecule type" value="Genomic_DNA"/>
</dbReference>
<gene>
    <name evidence="7" type="ORF">ENE75_07820</name>
</gene>
<dbReference type="PANTHER" id="PTHR30293">
    <property type="entry name" value="TRANSCRIPTIONAL REGULATORY PROTEIN NAC-RELATED"/>
    <property type="match status" value="1"/>
</dbReference>
<keyword evidence="8" id="KW-1185">Reference proteome</keyword>
<dbReference type="GO" id="GO:2000142">
    <property type="term" value="P:regulation of DNA-templated transcription initiation"/>
    <property type="evidence" value="ECO:0007669"/>
    <property type="project" value="TreeGrafter"/>
</dbReference>
<evidence type="ECO:0000259" key="6">
    <source>
        <dbReference type="PROSITE" id="PS50931"/>
    </source>
</evidence>
<dbReference type="InterPro" id="IPR036388">
    <property type="entry name" value="WH-like_DNA-bd_sf"/>
</dbReference>
<dbReference type="PRINTS" id="PR00039">
    <property type="entry name" value="HTHLYSR"/>
</dbReference>
<feature type="domain" description="HTH lysR-type" evidence="6">
    <location>
        <begin position="1"/>
        <end position="58"/>
    </location>
</feature>
<protein>
    <submittedName>
        <fullName evidence="7">LysR family transcriptional regulator</fullName>
    </submittedName>
</protein>
<dbReference type="AlphaFoldDB" id="A0A437JXC6"/>
<sequence length="310" mass="33651">MDLKQLEYFVHVAELGSFTRASTFLRVAQPALSRQIRALEVELRQALFERNGRGVTLTEPGKRLLAHGRGILQQVERARQDMEDERGAISGHLAVGMPPSVSRALTAPLVAAFRARFPKATLTVVEGLSTYMLEWLQIGRIDCAVVYNVTPSPAIDLLPVLDEVLYLVSARTPGQPLIGPPLPLAELGGRELVMPSRPHSIRMLLEGALVAEGRKPRVGIEIESVAAILDLVQTQGLHGVLTLNGVRSHGPEEAFQVRPLAPEHGGRLVTTQWIATSAQRPSGALLTQSTALLRELMLEHWSVPGEPAAG</sequence>
<dbReference type="GO" id="GO:0003677">
    <property type="term" value="F:DNA binding"/>
    <property type="evidence" value="ECO:0007669"/>
    <property type="project" value="UniProtKB-KW"/>
</dbReference>
<evidence type="ECO:0000256" key="4">
    <source>
        <dbReference type="ARBA" id="ARBA00023159"/>
    </source>
</evidence>
<organism evidence="7 8">
    <name type="scientific">Rubrivivax albus</name>
    <dbReference type="NCBI Taxonomy" id="2499835"/>
    <lineage>
        <taxon>Bacteria</taxon>
        <taxon>Pseudomonadati</taxon>
        <taxon>Pseudomonadota</taxon>
        <taxon>Betaproteobacteria</taxon>
        <taxon>Burkholderiales</taxon>
        <taxon>Sphaerotilaceae</taxon>
        <taxon>Rubrivivax</taxon>
    </lineage>
</organism>
<proteinExistence type="inferred from homology"/>
<name>A0A437JXC6_9BURK</name>
<dbReference type="Pfam" id="PF03466">
    <property type="entry name" value="LysR_substrate"/>
    <property type="match status" value="1"/>
</dbReference>
<dbReference type="Pfam" id="PF00126">
    <property type="entry name" value="HTH_1"/>
    <property type="match status" value="1"/>
</dbReference>
<reference evidence="7 8" key="1">
    <citation type="submission" date="2019-01" db="EMBL/GenBank/DDBJ databases">
        <authorList>
            <person name="Chen W.-M."/>
        </authorList>
    </citation>
    <scope>NUCLEOTIDE SEQUENCE [LARGE SCALE GENOMIC DNA]</scope>
    <source>
        <strain evidence="7 8">ICH-3</strain>
    </source>
</reference>
<evidence type="ECO:0000313" key="7">
    <source>
        <dbReference type="EMBL" id="RVT52341.1"/>
    </source>
</evidence>
<evidence type="ECO:0000256" key="5">
    <source>
        <dbReference type="ARBA" id="ARBA00023163"/>
    </source>
</evidence>
<keyword evidence="2" id="KW-0805">Transcription regulation</keyword>